<name>A0ABN6RNG2_9DEIO</name>
<evidence type="ECO:0000256" key="1">
    <source>
        <dbReference type="SAM" id="MobiDB-lite"/>
    </source>
</evidence>
<feature type="compositionally biased region" description="Low complexity" evidence="1">
    <location>
        <begin position="12"/>
        <end position="21"/>
    </location>
</feature>
<proteinExistence type="predicted"/>
<sequence length="91" mass="9823">MGGPALPRRGGPTAPRQLPALAPRPVPIPPVSLIGANWRGRLRLTHADAEALQGELEALFERYAARSTEDADRTPYLLHLGLVKEPPTSPE</sequence>
<geneLocation type="plasmid" evidence="2 3">
    <name>pDAETH-2</name>
</geneLocation>
<evidence type="ECO:0000313" key="2">
    <source>
        <dbReference type="EMBL" id="BDP44449.1"/>
    </source>
</evidence>
<evidence type="ECO:0000313" key="3">
    <source>
        <dbReference type="Proteomes" id="UP001064971"/>
    </source>
</evidence>
<dbReference type="Proteomes" id="UP001064971">
    <property type="component" value="Plasmid pDAETH-2"/>
</dbReference>
<organism evidence="2 3">
    <name type="scientific">Deinococcus aetherius</name>
    <dbReference type="NCBI Taxonomy" id="200252"/>
    <lineage>
        <taxon>Bacteria</taxon>
        <taxon>Thermotogati</taxon>
        <taxon>Deinococcota</taxon>
        <taxon>Deinococci</taxon>
        <taxon>Deinococcales</taxon>
        <taxon>Deinococcaceae</taxon>
        <taxon>Deinococcus</taxon>
    </lineage>
</organism>
<keyword evidence="2" id="KW-0614">Plasmid</keyword>
<keyword evidence="3" id="KW-1185">Reference proteome</keyword>
<reference evidence="2" key="1">
    <citation type="submission" date="2022-07" db="EMBL/GenBank/DDBJ databases">
        <title>Complete Genome Sequence of the Radioresistant Bacterium Deinococcus aetherius ST0316, Isolated from the Air Dust collected in Lower Stratosphere above Japan.</title>
        <authorList>
            <person name="Satoh K."/>
            <person name="Hagiwara K."/>
            <person name="Katsumata K."/>
            <person name="Kubo A."/>
            <person name="Yokobori S."/>
            <person name="Yamagishi A."/>
            <person name="Oono Y."/>
            <person name="Narumi I."/>
        </authorList>
    </citation>
    <scope>NUCLEOTIDE SEQUENCE</scope>
    <source>
        <strain evidence="2">ST0316</strain>
        <plasmid evidence="2">pDAETH-2</plasmid>
    </source>
</reference>
<accession>A0ABN6RNG2</accession>
<protein>
    <submittedName>
        <fullName evidence="2">Uncharacterized protein</fullName>
    </submittedName>
</protein>
<feature type="region of interest" description="Disordered" evidence="1">
    <location>
        <begin position="1"/>
        <end position="26"/>
    </location>
</feature>
<dbReference type="EMBL" id="AP026562">
    <property type="protein sequence ID" value="BDP44449.1"/>
    <property type="molecule type" value="Genomic_DNA"/>
</dbReference>
<gene>
    <name evidence="2" type="ORF">DAETH_44180</name>
</gene>